<feature type="transmembrane region" description="Helical" evidence="4">
    <location>
        <begin position="200"/>
        <end position="217"/>
    </location>
</feature>
<reference evidence="6 7" key="1">
    <citation type="submission" date="2022-10" db="EMBL/GenBank/DDBJ databases">
        <title>Ruegeria sp. nov., isolated from ocean surface sediments.</title>
        <authorList>
            <person name="He W."/>
            <person name="Xue H.-P."/>
            <person name="Zhang D.-F."/>
        </authorList>
    </citation>
    <scope>NUCLEOTIDE SEQUENCE [LARGE SCALE GENOMIC DNA]</scope>
    <source>
        <strain evidence="6 7">XHP0148</strain>
    </source>
</reference>
<keyword evidence="7" id="KW-1185">Reference proteome</keyword>
<evidence type="ECO:0000256" key="2">
    <source>
        <dbReference type="ARBA" id="ARBA00023125"/>
    </source>
</evidence>
<dbReference type="InterPro" id="IPR009057">
    <property type="entry name" value="Homeodomain-like_sf"/>
</dbReference>
<feature type="transmembrane region" description="Helical" evidence="4">
    <location>
        <begin position="41"/>
        <end position="61"/>
    </location>
</feature>
<keyword evidence="2" id="KW-0238">DNA-binding</keyword>
<evidence type="ECO:0000313" key="7">
    <source>
        <dbReference type="Proteomes" id="UP001320899"/>
    </source>
</evidence>
<proteinExistence type="predicted"/>
<sequence>MAPSVNAPDIATFEVALTMAMLVLSLFCTHALCLSRKGLAVRWPLVAFFVLNAISLLRYMLRGLDPGMEWPRLLLLMELGNIPVNLAQPPLIWFYVCLLTGAGRPTLRRRQLWHLLPAALAVGFAGFSFCQPQSTFDNLILPFAEMSWVERGLVLGFYLATALFHLMGPVFSVMVIRRLMHYRIALKDLFASTERREMRWLRWLALMSLGFWCVNIVEVLLEVLEIGFHPVNPWLELAVLAAAQFLLIWVLGLWGLRQKPGLMPPPRLLPPMSVFTPEPMPPAPRKYGNSALSDGRMDRLSDKIRLLMKVEHLYRDPDLTLWDLATRLGASTNHVSQALNDRVGQCFFDYVNEWRVRDAAIRLCGSETAVLDVAFAVGFNSKSAFYKSFRRVFEMTPIQYRQRHRPA</sequence>
<keyword evidence="4" id="KW-0472">Membrane</keyword>
<organism evidence="6 7">
    <name type="scientific">Ruegeria aquimaris</name>
    <dbReference type="NCBI Taxonomy" id="2984333"/>
    <lineage>
        <taxon>Bacteria</taxon>
        <taxon>Pseudomonadati</taxon>
        <taxon>Pseudomonadota</taxon>
        <taxon>Alphaproteobacteria</taxon>
        <taxon>Rhodobacterales</taxon>
        <taxon>Roseobacteraceae</taxon>
        <taxon>Ruegeria</taxon>
    </lineage>
</organism>
<feature type="transmembrane region" description="Helical" evidence="4">
    <location>
        <begin position="81"/>
        <end position="100"/>
    </location>
</feature>
<evidence type="ECO:0000313" key="6">
    <source>
        <dbReference type="EMBL" id="MCV2889531.1"/>
    </source>
</evidence>
<gene>
    <name evidence="6" type="ORF">OE747_14385</name>
</gene>
<dbReference type="Gene3D" id="1.10.10.60">
    <property type="entry name" value="Homeodomain-like"/>
    <property type="match status" value="2"/>
</dbReference>
<protein>
    <submittedName>
        <fullName evidence="6">AraC family transcriptional regulator</fullName>
    </submittedName>
</protein>
<dbReference type="Proteomes" id="UP001320899">
    <property type="component" value="Unassembled WGS sequence"/>
</dbReference>
<feature type="transmembrane region" description="Helical" evidence="4">
    <location>
        <begin position="112"/>
        <end position="134"/>
    </location>
</feature>
<keyword evidence="3" id="KW-0804">Transcription</keyword>
<dbReference type="Pfam" id="PF12833">
    <property type="entry name" value="HTH_18"/>
    <property type="match status" value="1"/>
</dbReference>
<evidence type="ECO:0000259" key="5">
    <source>
        <dbReference type="PROSITE" id="PS01124"/>
    </source>
</evidence>
<dbReference type="PRINTS" id="PR00032">
    <property type="entry name" value="HTHARAC"/>
</dbReference>
<dbReference type="SMART" id="SM00342">
    <property type="entry name" value="HTH_ARAC"/>
    <property type="match status" value="1"/>
</dbReference>
<dbReference type="InterPro" id="IPR018060">
    <property type="entry name" value="HTH_AraC"/>
</dbReference>
<feature type="transmembrane region" description="Helical" evidence="4">
    <location>
        <begin position="154"/>
        <end position="179"/>
    </location>
</feature>
<comment type="caution">
    <text evidence="6">The sequence shown here is derived from an EMBL/GenBank/DDBJ whole genome shotgun (WGS) entry which is preliminary data.</text>
</comment>
<keyword evidence="4" id="KW-1133">Transmembrane helix</keyword>
<dbReference type="EMBL" id="JAOWLB010000010">
    <property type="protein sequence ID" value="MCV2889531.1"/>
    <property type="molecule type" value="Genomic_DNA"/>
</dbReference>
<evidence type="ECO:0000256" key="4">
    <source>
        <dbReference type="SAM" id="Phobius"/>
    </source>
</evidence>
<feature type="transmembrane region" description="Helical" evidence="4">
    <location>
        <begin position="237"/>
        <end position="256"/>
    </location>
</feature>
<feature type="domain" description="HTH araC/xylS-type" evidence="5">
    <location>
        <begin position="304"/>
        <end position="403"/>
    </location>
</feature>
<accession>A0ABT3AN50</accession>
<dbReference type="InterPro" id="IPR020449">
    <property type="entry name" value="Tscrpt_reg_AraC-type_HTH"/>
</dbReference>
<dbReference type="PROSITE" id="PS00041">
    <property type="entry name" value="HTH_ARAC_FAMILY_1"/>
    <property type="match status" value="1"/>
</dbReference>
<dbReference type="PANTHER" id="PTHR43280:SF29">
    <property type="entry name" value="ARAC-FAMILY TRANSCRIPTIONAL REGULATOR"/>
    <property type="match status" value="1"/>
</dbReference>
<dbReference type="SUPFAM" id="SSF46689">
    <property type="entry name" value="Homeodomain-like"/>
    <property type="match status" value="1"/>
</dbReference>
<feature type="transmembrane region" description="Helical" evidence="4">
    <location>
        <begin position="15"/>
        <end position="34"/>
    </location>
</feature>
<dbReference type="PROSITE" id="PS01124">
    <property type="entry name" value="HTH_ARAC_FAMILY_2"/>
    <property type="match status" value="1"/>
</dbReference>
<keyword evidence="1" id="KW-0805">Transcription regulation</keyword>
<evidence type="ECO:0000256" key="3">
    <source>
        <dbReference type="ARBA" id="ARBA00023163"/>
    </source>
</evidence>
<name>A0ABT3AN50_9RHOB</name>
<dbReference type="PANTHER" id="PTHR43280">
    <property type="entry name" value="ARAC-FAMILY TRANSCRIPTIONAL REGULATOR"/>
    <property type="match status" value="1"/>
</dbReference>
<dbReference type="InterPro" id="IPR018062">
    <property type="entry name" value="HTH_AraC-typ_CS"/>
</dbReference>
<dbReference type="RefSeq" id="WP_263829272.1">
    <property type="nucleotide sequence ID" value="NZ_JAOWLB010000010.1"/>
</dbReference>
<keyword evidence="4" id="KW-0812">Transmembrane</keyword>
<evidence type="ECO:0000256" key="1">
    <source>
        <dbReference type="ARBA" id="ARBA00023015"/>
    </source>
</evidence>